<dbReference type="GO" id="GO:0005524">
    <property type="term" value="F:ATP binding"/>
    <property type="evidence" value="ECO:0007669"/>
    <property type="project" value="UniProtKB-KW"/>
</dbReference>
<dbReference type="SMART" id="SM00382">
    <property type="entry name" value="AAA"/>
    <property type="match status" value="1"/>
</dbReference>
<evidence type="ECO:0000259" key="11">
    <source>
        <dbReference type="PROSITE" id="PS50929"/>
    </source>
</evidence>
<dbReference type="GO" id="GO:0016887">
    <property type="term" value="F:ATP hydrolysis activity"/>
    <property type="evidence" value="ECO:0007669"/>
    <property type="project" value="InterPro"/>
</dbReference>
<evidence type="ECO:0000256" key="9">
    <source>
        <dbReference type="SAM" id="Phobius"/>
    </source>
</evidence>
<dbReference type="PROSITE" id="PS50929">
    <property type="entry name" value="ABC_TM1F"/>
    <property type="match status" value="1"/>
</dbReference>
<dbReference type="PANTHER" id="PTHR24221">
    <property type="entry name" value="ATP-BINDING CASSETTE SUB-FAMILY B"/>
    <property type="match status" value="1"/>
</dbReference>
<evidence type="ECO:0000256" key="1">
    <source>
        <dbReference type="ARBA" id="ARBA00004651"/>
    </source>
</evidence>
<evidence type="ECO:0000256" key="7">
    <source>
        <dbReference type="ARBA" id="ARBA00022989"/>
    </source>
</evidence>
<dbReference type="SUPFAM" id="SSF52540">
    <property type="entry name" value="P-loop containing nucleoside triphosphate hydrolases"/>
    <property type="match status" value="1"/>
</dbReference>
<dbReference type="GO" id="GO:0034040">
    <property type="term" value="F:ATPase-coupled lipid transmembrane transporter activity"/>
    <property type="evidence" value="ECO:0007669"/>
    <property type="project" value="TreeGrafter"/>
</dbReference>
<dbReference type="InterPro" id="IPR003439">
    <property type="entry name" value="ABC_transporter-like_ATP-bd"/>
</dbReference>
<dbReference type="InterPro" id="IPR003593">
    <property type="entry name" value="AAA+_ATPase"/>
</dbReference>
<keyword evidence="7 9" id="KW-1133">Transmembrane helix</keyword>
<evidence type="ECO:0000256" key="2">
    <source>
        <dbReference type="ARBA" id="ARBA00022448"/>
    </source>
</evidence>
<dbReference type="InterPro" id="IPR017871">
    <property type="entry name" value="ABC_transporter-like_CS"/>
</dbReference>
<dbReference type="Pfam" id="PF00005">
    <property type="entry name" value="ABC_tran"/>
    <property type="match status" value="1"/>
</dbReference>
<keyword evidence="3" id="KW-1003">Cell membrane</keyword>
<feature type="transmembrane region" description="Helical" evidence="9">
    <location>
        <begin position="133"/>
        <end position="150"/>
    </location>
</feature>
<evidence type="ECO:0000313" key="13">
    <source>
        <dbReference type="Proteomes" id="UP000233597"/>
    </source>
</evidence>
<evidence type="ECO:0000256" key="5">
    <source>
        <dbReference type="ARBA" id="ARBA00022741"/>
    </source>
</evidence>
<dbReference type="GO" id="GO:0005886">
    <property type="term" value="C:plasma membrane"/>
    <property type="evidence" value="ECO:0007669"/>
    <property type="project" value="UniProtKB-SubCell"/>
</dbReference>
<dbReference type="InterPro" id="IPR027417">
    <property type="entry name" value="P-loop_NTPase"/>
</dbReference>
<dbReference type="Proteomes" id="UP000233597">
    <property type="component" value="Unassembled WGS sequence"/>
</dbReference>
<dbReference type="FunFam" id="3.40.50.300:FF:000221">
    <property type="entry name" value="Multidrug ABC transporter ATP-binding protein"/>
    <property type="match status" value="1"/>
</dbReference>
<dbReference type="InterPro" id="IPR039421">
    <property type="entry name" value="Type_1_exporter"/>
</dbReference>
<organism evidence="12 13">
    <name type="scientific">Thalassospira marina</name>
    <dbReference type="NCBI Taxonomy" id="2048283"/>
    <lineage>
        <taxon>Bacteria</taxon>
        <taxon>Pseudomonadati</taxon>
        <taxon>Pseudomonadota</taxon>
        <taxon>Alphaproteobacteria</taxon>
        <taxon>Rhodospirillales</taxon>
        <taxon>Thalassospiraceae</taxon>
        <taxon>Thalassospira</taxon>
    </lineage>
</organism>
<evidence type="ECO:0000313" key="12">
    <source>
        <dbReference type="EMBL" id="PKR54574.1"/>
    </source>
</evidence>
<accession>A0A2N3KVK6</accession>
<feature type="transmembrane region" description="Helical" evidence="9">
    <location>
        <begin position="241"/>
        <end position="259"/>
    </location>
</feature>
<reference evidence="12 13" key="1">
    <citation type="submission" date="2017-09" db="EMBL/GenBank/DDBJ databases">
        <title>Biodiversity and function of Thalassospira species in the particle-attached aromatic-hydrocarbon-degrading consortia from the surface seawater of the South China Sea.</title>
        <authorList>
            <person name="Dong C."/>
            <person name="Liu R."/>
            <person name="Shao Z."/>
        </authorList>
    </citation>
    <scope>NUCLEOTIDE SEQUENCE [LARGE SCALE GENOMIC DNA]</scope>
    <source>
        <strain evidence="12 13">CSC1P2</strain>
    </source>
</reference>
<dbReference type="InterPro" id="IPR036640">
    <property type="entry name" value="ABC1_TM_sf"/>
</dbReference>
<feature type="domain" description="ABC transmembrane type-1" evidence="11">
    <location>
        <begin position="34"/>
        <end position="280"/>
    </location>
</feature>
<dbReference type="OrthoDB" id="5288404at2"/>
<dbReference type="PANTHER" id="PTHR24221:SF654">
    <property type="entry name" value="ATP-BINDING CASSETTE SUB-FAMILY B MEMBER 6"/>
    <property type="match status" value="1"/>
</dbReference>
<evidence type="ECO:0000256" key="3">
    <source>
        <dbReference type="ARBA" id="ARBA00022475"/>
    </source>
</evidence>
<keyword evidence="6 12" id="KW-0067">ATP-binding</keyword>
<evidence type="ECO:0000256" key="4">
    <source>
        <dbReference type="ARBA" id="ARBA00022692"/>
    </source>
</evidence>
<dbReference type="EMBL" id="NWTK01000004">
    <property type="protein sequence ID" value="PKR54574.1"/>
    <property type="molecule type" value="Genomic_DNA"/>
</dbReference>
<evidence type="ECO:0000256" key="8">
    <source>
        <dbReference type="ARBA" id="ARBA00023136"/>
    </source>
</evidence>
<dbReference type="Pfam" id="PF00664">
    <property type="entry name" value="ABC_membrane"/>
    <property type="match status" value="1"/>
</dbReference>
<evidence type="ECO:0000259" key="10">
    <source>
        <dbReference type="PROSITE" id="PS50893"/>
    </source>
</evidence>
<dbReference type="Gene3D" id="1.20.1560.10">
    <property type="entry name" value="ABC transporter type 1, transmembrane domain"/>
    <property type="match status" value="1"/>
</dbReference>
<keyword evidence="4 9" id="KW-0812">Transmembrane</keyword>
<dbReference type="PROSITE" id="PS00211">
    <property type="entry name" value="ABC_TRANSPORTER_1"/>
    <property type="match status" value="1"/>
</dbReference>
<dbReference type="AlphaFoldDB" id="A0A2N3KVK6"/>
<keyword evidence="5" id="KW-0547">Nucleotide-binding</keyword>
<feature type="transmembrane region" description="Helical" evidence="9">
    <location>
        <begin position="156"/>
        <end position="173"/>
    </location>
</feature>
<feature type="transmembrane region" description="Helical" evidence="9">
    <location>
        <begin position="50"/>
        <end position="72"/>
    </location>
</feature>
<keyword evidence="2" id="KW-0813">Transport</keyword>
<gene>
    <name evidence="12" type="ORF">COO20_07380</name>
</gene>
<evidence type="ECO:0000256" key="6">
    <source>
        <dbReference type="ARBA" id="ARBA00022840"/>
    </source>
</evidence>
<feature type="domain" description="ABC transporter" evidence="10">
    <location>
        <begin position="333"/>
        <end position="571"/>
    </location>
</feature>
<dbReference type="PROSITE" id="PS50893">
    <property type="entry name" value="ABC_TRANSPORTER_2"/>
    <property type="match status" value="1"/>
</dbReference>
<dbReference type="SUPFAM" id="SSF90123">
    <property type="entry name" value="ABC transporter transmembrane region"/>
    <property type="match status" value="1"/>
</dbReference>
<keyword evidence="8 9" id="KW-0472">Membrane</keyword>
<comment type="caution">
    <text evidence="12">The sequence shown here is derived from an EMBL/GenBank/DDBJ whole genome shotgun (WGS) entry which is preliminary data.</text>
</comment>
<comment type="subcellular location">
    <subcellularLocation>
        <location evidence="1">Cell membrane</location>
        <topology evidence="1">Multi-pass membrane protein</topology>
    </subcellularLocation>
</comment>
<dbReference type="GO" id="GO:0140359">
    <property type="term" value="F:ABC-type transporter activity"/>
    <property type="evidence" value="ECO:0007669"/>
    <property type="project" value="InterPro"/>
</dbReference>
<dbReference type="Gene3D" id="3.40.50.300">
    <property type="entry name" value="P-loop containing nucleotide triphosphate hydrolases"/>
    <property type="match status" value="1"/>
</dbReference>
<proteinExistence type="predicted"/>
<name>A0A2N3KVK6_9PROT</name>
<sequence length="582" mass="64683">MILVMALLDTIGVASILPFMTVLANPSTIHSNQYLLYIYTTLQFTSSKSFLLFLGISVLTFLLLSITFRAITTYAQLRFTMMQEYSLGRQLVSGYLRQPYEWFLKQHSSDLGKTVLSEVSQVISSCITPMMQVVAQISIVVALMTLLIVTDPVLSLMVSAILALAYGTIYGSLRRYLGRIGADRVAANQERYRAVSEAFGGIKDVKITGQEKTFLTRFEVPAQRFASHQATANIIGQLPRFLLEAIAFGGMIVLVLYLMSSGQEFQSILPVLTLYAFAAYRLLPALQIMYQHITTLRFSSAALDVLYDDIKNISEIKKQKNISTQHLEIKDKISLKKVTYSYPDVQQPAINNLNITIPARSIVGLVGTTGSGKTTTIDLILGLLHPQHGSLKVDDTIITYDNVREWQKVIGYVPQHIYLTDDTVSANIAFGVPREEINQSAILRAARIANLHEFVIGELPKGYDTGIGERGVRLSGGQRQRIGIARALYHNPQVLILDEATSALDNLTEKAVMEAIHNLGHEITIILIAHRLSTVRDCDVIYFLEKGQIRSQGSFDELLAQSKDFRNMVGAPKTDVAENIIE</sequence>
<protein>
    <submittedName>
        <fullName evidence="12">ABC transporter ATP-binding protein</fullName>
    </submittedName>
</protein>
<dbReference type="InterPro" id="IPR011527">
    <property type="entry name" value="ABC1_TM_dom"/>
</dbReference>